<evidence type="ECO:0000313" key="1">
    <source>
        <dbReference type="EMBL" id="ASB41119.1"/>
    </source>
</evidence>
<protein>
    <submittedName>
        <fullName evidence="1">Uncharacterized protein</fullName>
    </submittedName>
</protein>
<reference evidence="2" key="1">
    <citation type="submission" date="2017-05" db="EMBL/GenBank/DDBJ databases">
        <title>Improved OligoMM genomes.</title>
        <authorList>
            <person name="Garzetti D."/>
        </authorList>
    </citation>
    <scope>NUCLEOTIDE SEQUENCE [LARGE SCALE GENOMIC DNA]</scope>
    <source>
        <strain evidence="2">KB18</strain>
    </source>
</reference>
<accession>A0ABM6L6T6</accession>
<gene>
    <name evidence="1" type="ORF">ADH66_10910</name>
</gene>
<keyword evidence="2" id="KW-1185">Reference proteome</keyword>
<proteinExistence type="predicted"/>
<evidence type="ECO:0000313" key="2">
    <source>
        <dbReference type="Proteomes" id="UP000196710"/>
    </source>
</evidence>
<name>A0ABM6L6T6_9FIRM</name>
<dbReference type="EMBL" id="CP021422">
    <property type="protein sequence ID" value="ASB41119.1"/>
    <property type="molecule type" value="Genomic_DNA"/>
</dbReference>
<dbReference type="Proteomes" id="UP000196710">
    <property type="component" value="Chromosome"/>
</dbReference>
<sequence>MSTVGNTSLDAYLGPPKKINGVDVYTMDRYKMEPPPGGFNKDSYTWHTVDFSSWTHMSSVQNAAERSFSSTHMSLSEHIGSVAQPLLNEVVSSAKEFFSGRISADSFAKRFTQLTDEFVNACKERQYPNALAASFSGEPALLGFYEEARRLVLKTAVSANFEEGKQFLTGEMNSQRIMIYYNSDYYYMSEDAISAIDENILSYAKGKGMEEFEIPDYNALGWNQYDNFNSVFSCNPNGRWNNGILYDDYILDYDMVPPKGFRWFYQSGGSAGGDIREISHSDKHGKHYIDYSKFDPTNHLTATTWAAYTDSRGKLNYISTDFNFGSIGKDLYNLSELLTFPGGKNKEFAEVNNFLKNFRVFQQGYCSWDTTPRTGWSAKA</sequence>
<organism evidence="1 2">
    <name type="scientific">Acutalibacter muris</name>
    <dbReference type="NCBI Taxonomy" id="1796620"/>
    <lineage>
        <taxon>Bacteria</taxon>
        <taxon>Bacillati</taxon>
        <taxon>Bacillota</taxon>
        <taxon>Clostridia</taxon>
        <taxon>Eubacteriales</taxon>
        <taxon>Acutalibacteraceae</taxon>
        <taxon>Acutalibacter</taxon>
    </lineage>
</organism>